<evidence type="ECO:0000256" key="1">
    <source>
        <dbReference type="SAM" id="Phobius"/>
    </source>
</evidence>
<dbReference type="Proteomes" id="UP000244773">
    <property type="component" value="Segment"/>
</dbReference>
<name>A0A2P0VP41_9VIRU</name>
<evidence type="ECO:0000313" key="2">
    <source>
        <dbReference type="EMBL" id="AUF82661.1"/>
    </source>
</evidence>
<dbReference type="EMBL" id="KY322437">
    <property type="protein sequence ID" value="AUF82661.1"/>
    <property type="molecule type" value="Genomic_DNA"/>
</dbReference>
<keyword evidence="1" id="KW-0812">Transmembrane</keyword>
<organism evidence="2">
    <name type="scientific">Tetraselmis virus 1</name>
    <dbReference type="NCBI Taxonomy" id="2060617"/>
    <lineage>
        <taxon>Viruses</taxon>
        <taxon>Varidnaviria</taxon>
        <taxon>Bamfordvirae</taxon>
        <taxon>Nucleocytoviricota</taxon>
        <taxon>Megaviricetes</taxon>
        <taxon>Imitervirales</taxon>
        <taxon>Allomimiviridae</taxon>
        <taxon>Oceanusvirus</taxon>
        <taxon>Oceanusvirus kaneohense</taxon>
    </lineage>
</organism>
<proteinExistence type="predicted"/>
<feature type="transmembrane region" description="Helical" evidence="1">
    <location>
        <begin position="6"/>
        <end position="25"/>
    </location>
</feature>
<keyword evidence="1" id="KW-0472">Membrane</keyword>
<sequence>MENLFLVLDLVFILYLIVLLICYSVRIVCLTSQILYSHVSYVFPFVNGFCSRIVVPAPLAAFSFPEKVAPVHQDDRSDAYAYQMVCSTGRSSCACKACVMNSIATAVYDHETE</sequence>
<accession>A0A2P0VP41</accession>
<keyword evidence="3" id="KW-1185">Reference proteome</keyword>
<evidence type="ECO:0000313" key="3">
    <source>
        <dbReference type="Proteomes" id="UP000244773"/>
    </source>
</evidence>
<protein>
    <submittedName>
        <fullName evidence="2">Uncharacterized protein</fullName>
    </submittedName>
</protein>
<gene>
    <name evidence="2" type="ORF">TetV_579</name>
</gene>
<reference evidence="2" key="1">
    <citation type="journal article" date="2018" name="Virology">
        <title>A giant virus infecting green algae encodes key fermentation genes.</title>
        <authorList>
            <person name="Schvarcz C.R."/>
            <person name="Steward G.F."/>
        </authorList>
    </citation>
    <scope>NUCLEOTIDE SEQUENCE [LARGE SCALE GENOMIC DNA]</scope>
</reference>
<keyword evidence="1" id="KW-1133">Transmembrane helix</keyword>